<dbReference type="Gene3D" id="6.10.140.1340">
    <property type="match status" value="1"/>
</dbReference>
<dbReference type="AlphaFoldDB" id="A0A6J6P568"/>
<accession>A0A6J6P568</accession>
<name>A0A6J6P568_9ZZZZ</name>
<feature type="transmembrane region" description="Helical" evidence="1">
    <location>
        <begin position="22"/>
        <end position="54"/>
    </location>
</feature>
<organism evidence="2">
    <name type="scientific">freshwater metagenome</name>
    <dbReference type="NCBI Taxonomy" id="449393"/>
    <lineage>
        <taxon>unclassified sequences</taxon>
        <taxon>metagenomes</taxon>
        <taxon>ecological metagenomes</taxon>
    </lineage>
</organism>
<evidence type="ECO:0000256" key="1">
    <source>
        <dbReference type="SAM" id="Phobius"/>
    </source>
</evidence>
<keyword evidence="1" id="KW-0472">Membrane</keyword>
<dbReference type="EMBL" id="CAEZXM010000155">
    <property type="protein sequence ID" value="CAB4694461.1"/>
    <property type="molecule type" value="Genomic_DNA"/>
</dbReference>
<protein>
    <submittedName>
        <fullName evidence="2">Unannotated protein</fullName>
    </submittedName>
</protein>
<reference evidence="2" key="1">
    <citation type="submission" date="2020-05" db="EMBL/GenBank/DDBJ databases">
        <authorList>
            <person name="Chiriac C."/>
            <person name="Salcher M."/>
            <person name="Ghai R."/>
            <person name="Kavagutti S V."/>
        </authorList>
    </citation>
    <scope>NUCLEOTIDE SEQUENCE</scope>
</reference>
<keyword evidence="1" id="KW-1133">Transmembrane helix</keyword>
<keyword evidence="1" id="KW-0812">Transmembrane</keyword>
<sequence length="82" mass="8980">MNTSTISPTAAPVATRWPLERILFAMAGTMSLVSALLAAIVSPWFLLLTAFVGINQWLYVSLRGCPASLVLKRFGVQPQCKW</sequence>
<proteinExistence type="predicted"/>
<evidence type="ECO:0000313" key="2">
    <source>
        <dbReference type="EMBL" id="CAB4694461.1"/>
    </source>
</evidence>
<gene>
    <name evidence="2" type="ORF">UFOPK2366_00928</name>
</gene>